<organism evidence="1 2">
    <name type="scientific">Compostibacter hankyongensis</name>
    <dbReference type="NCBI Taxonomy" id="1007089"/>
    <lineage>
        <taxon>Bacteria</taxon>
        <taxon>Pseudomonadati</taxon>
        <taxon>Bacteroidota</taxon>
        <taxon>Chitinophagia</taxon>
        <taxon>Chitinophagales</taxon>
        <taxon>Chitinophagaceae</taxon>
        <taxon>Compostibacter</taxon>
    </lineage>
</organism>
<dbReference type="EMBL" id="BAABFN010000008">
    <property type="protein sequence ID" value="GAA4316382.1"/>
    <property type="molecule type" value="Genomic_DNA"/>
</dbReference>
<proteinExistence type="predicted"/>
<evidence type="ECO:0000313" key="1">
    <source>
        <dbReference type="EMBL" id="GAA4316382.1"/>
    </source>
</evidence>
<evidence type="ECO:0000313" key="2">
    <source>
        <dbReference type="Proteomes" id="UP001501207"/>
    </source>
</evidence>
<protein>
    <recommendedName>
        <fullName evidence="3">Phosphoribosylaminoimidazole synthetase</fullName>
    </recommendedName>
</protein>
<accession>A0ABP8G3L5</accession>
<keyword evidence="2" id="KW-1185">Reference proteome</keyword>
<dbReference type="Proteomes" id="UP001501207">
    <property type="component" value="Unassembled WGS sequence"/>
</dbReference>
<name>A0ABP8G3L5_9BACT</name>
<reference evidence="2" key="1">
    <citation type="journal article" date="2019" name="Int. J. Syst. Evol. Microbiol.">
        <title>The Global Catalogue of Microorganisms (GCM) 10K type strain sequencing project: providing services to taxonomists for standard genome sequencing and annotation.</title>
        <authorList>
            <consortium name="The Broad Institute Genomics Platform"/>
            <consortium name="The Broad Institute Genome Sequencing Center for Infectious Disease"/>
            <person name="Wu L."/>
            <person name="Ma J."/>
        </authorList>
    </citation>
    <scope>NUCLEOTIDE SEQUENCE [LARGE SCALE GENOMIC DNA]</scope>
    <source>
        <strain evidence="2">JCM 17664</strain>
    </source>
</reference>
<dbReference type="RefSeq" id="WP_344980435.1">
    <property type="nucleotide sequence ID" value="NZ_BAABFN010000008.1"/>
</dbReference>
<sequence>MKVRCIYNTGEALRGYENKPLSKDELGKFGSTGHTEFGLIIGKEYIVMGMILGEGTLDYLIDDGGYASAYPYPLFDVIDNKLPSSWFFKSLKNTDENYPYQEAIWGYYELVFDDTHYEKLVDVDEDAQRIYFRRKIALERELEE</sequence>
<gene>
    <name evidence="1" type="ORF">GCM10023143_28250</name>
</gene>
<comment type="caution">
    <text evidence="1">The sequence shown here is derived from an EMBL/GenBank/DDBJ whole genome shotgun (WGS) entry which is preliminary data.</text>
</comment>
<evidence type="ECO:0008006" key="3">
    <source>
        <dbReference type="Google" id="ProtNLM"/>
    </source>
</evidence>